<dbReference type="Gene3D" id="3.40.50.150">
    <property type="entry name" value="Vaccinia Virus protein VP39"/>
    <property type="match status" value="1"/>
</dbReference>
<evidence type="ECO:0000313" key="1">
    <source>
        <dbReference type="EMBL" id="GJN89727.1"/>
    </source>
</evidence>
<comment type="caution">
    <text evidence="1">The sequence shown here is derived from an EMBL/GenBank/DDBJ whole genome shotgun (WGS) entry which is preliminary data.</text>
</comment>
<dbReference type="Proteomes" id="UP001342314">
    <property type="component" value="Unassembled WGS sequence"/>
</dbReference>
<dbReference type="GO" id="GO:0005737">
    <property type="term" value="C:cytoplasm"/>
    <property type="evidence" value="ECO:0007669"/>
    <property type="project" value="TreeGrafter"/>
</dbReference>
<gene>
    <name evidence="1" type="ORF">Rhopal_002716-T1</name>
</gene>
<dbReference type="InterPro" id="IPR029063">
    <property type="entry name" value="SAM-dependent_MTases_sf"/>
</dbReference>
<evidence type="ECO:0000313" key="2">
    <source>
        <dbReference type="Proteomes" id="UP001342314"/>
    </source>
</evidence>
<dbReference type="CDD" id="cd02440">
    <property type="entry name" value="AdoMet_MTases"/>
    <property type="match status" value="1"/>
</dbReference>
<keyword evidence="2" id="KW-1185">Reference proteome</keyword>
<dbReference type="PANTHER" id="PTHR14614:SF10">
    <property type="entry name" value="PROTEIN N-TERMINAL AND LYSINE N-METHYLTRANSFERASE EFM7"/>
    <property type="match status" value="1"/>
</dbReference>
<sequence length="269" mass="29204">MPPSACFPENYLSCSPSHGAPGHSFVWLSPLRAPSPLLLELPVPPARSRDKHAGTVWNAAIVLADKIAADEIDVRGRKVVELGAGLGLPGIVAARKGADNVLLTDYDDPAALADTGQAVREALSPPLARRVKVLPLSWGEPVDNVLEVMPEFDLILVADCVWDATLHQRLVTTLLHLLLACPTAVVHFTCGFHTGRRPVAQFLAAAARMGIIPLAPDEWVELSVEGAARLWNWAPVENVGRVRVKGEGEEKQEERNRWTLYGTLGLHRD</sequence>
<dbReference type="AlphaFoldDB" id="A0AAV5GK15"/>
<accession>A0AAV5GK15</accession>
<organism evidence="1 2">
    <name type="scientific">Rhodotorula paludigena</name>
    <dbReference type="NCBI Taxonomy" id="86838"/>
    <lineage>
        <taxon>Eukaryota</taxon>
        <taxon>Fungi</taxon>
        <taxon>Dikarya</taxon>
        <taxon>Basidiomycota</taxon>
        <taxon>Pucciniomycotina</taxon>
        <taxon>Microbotryomycetes</taxon>
        <taxon>Sporidiobolales</taxon>
        <taxon>Sporidiobolaceae</taxon>
        <taxon>Rhodotorula</taxon>
    </lineage>
</organism>
<dbReference type="EMBL" id="BQKY01000005">
    <property type="protein sequence ID" value="GJN89727.1"/>
    <property type="molecule type" value="Genomic_DNA"/>
</dbReference>
<evidence type="ECO:0008006" key="3">
    <source>
        <dbReference type="Google" id="ProtNLM"/>
    </source>
</evidence>
<dbReference type="PANTHER" id="PTHR14614">
    <property type="entry name" value="HEPATOCELLULAR CARCINOMA-ASSOCIATED ANTIGEN"/>
    <property type="match status" value="1"/>
</dbReference>
<dbReference type="Pfam" id="PF10294">
    <property type="entry name" value="Methyltransf_16"/>
    <property type="match status" value="1"/>
</dbReference>
<dbReference type="InterPro" id="IPR019410">
    <property type="entry name" value="Methyltransf_16"/>
</dbReference>
<dbReference type="GO" id="GO:0008757">
    <property type="term" value="F:S-adenosylmethionine-dependent methyltransferase activity"/>
    <property type="evidence" value="ECO:0007669"/>
    <property type="project" value="UniProtKB-ARBA"/>
</dbReference>
<reference evidence="1 2" key="1">
    <citation type="submission" date="2021-12" db="EMBL/GenBank/DDBJ databases">
        <title>High titer production of polyol ester of fatty acids by Rhodotorula paludigena BS15 towards product separation-free biomass refinery.</title>
        <authorList>
            <person name="Mano J."/>
            <person name="Ono H."/>
            <person name="Tanaka T."/>
            <person name="Naito K."/>
            <person name="Sushida H."/>
            <person name="Ike M."/>
            <person name="Tokuyasu K."/>
            <person name="Kitaoka M."/>
        </authorList>
    </citation>
    <scope>NUCLEOTIDE SEQUENCE [LARGE SCALE GENOMIC DNA]</scope>
    <source>
        <strain evidence="1 2">BS15</strain>
    </source>
</reference>
<name>A0AAV5GK15_9BASI</name>
<dbReference type="SUPFAM" id="SSF53335">
    <property type="entry name" value="S-adenosyl-L-methionine-dependent methyltransferases"/>
    <property type="match status" value="1"/>
</dbReference>
<protein>
    <recommendedName>
        <fullName evidence="3">Nicotinamide N-methyltransferase</fullName>
    </recommendedName>
</protein>
<proteinExistence type="predicted"/>